<dbReference type="STRING" id="1798371.A2W14_03615"/>
<comment type="caution">
    <text evidence="1">The sequence shown here is derived from an EMBL/GenBank/DDBJ whole genome shotgun (WGS) entry which is preliminary data.</text>
</comment>
<gene>
    <name evidence="1" type="ORF">A2W14_03615</name>
</gene>
<dbReference type="EMBL" id="MFJA01000038">
    <property type="protein sequence ID" value="OGG03160.1"/>
    <property type="molecule type" value="Genomic_DNA"/>
</dbReference>
<protein>
    <recommendedName>
        <fullName evidence="3">Methyltransferase type 11 domain-containing protein</fullName>
    </recommendedName>
</protein>
<dbReference type="Gene3D" id="3.40.50.150">
    <property type="entry name" value="Vaccinia Virus protein VP39"/>
    <property type="match status" value="1"/>
</dbReference>
<organism evidence="1 2">
    <name type="scientific">Candidatus Gottesmanbacteria bacterium RBG_16_37_8</name>
    <dbReference type="NCBI Taxonomy" id="1798371"/>
    <lineage>
        <taxon>Bacteria</taxon>
        <taxon>Candidatus Gottesmaniibacteriota</taxon>
    </lineage>
</organism>
<dbReference type="InterPro" id="IPR029063">
    <property type="entry name" value="SAM-dependent_MTases_sf"/>
</dbReference>
<dbReference type="Proteomes" id="UP000176665">
    <property type="component" value="Unassembled WGS sequence"/>
</dbReference>
<sequence>MNGNFEIYLKQYLRSRPLFLSLLRAKEAFLYSNYLPLTPPVLDFGCGDGYFAKVAFAGNFIDVGLDVKESRINEAKKYQIYKKLVIYDGKVIPYKTNSFSTVVSNSVLEHVADLDQVIGEINRIIKPRGKFLTTVMTKKWEEYLFGTKIFGGFYKKYMRKKQVHINLLTRKQWEEKFKKAGFKIVKVSGHLDKFLSSLLDILHYISLPSLVSYQILGKWVLFPKIADIIYPRKLLIKLMSNNPAPNVSGALFFELEKR</sequence>
<dbReference type="SUPFAM" id="SSF53335">
    <property type="entry name" value="S-adenosyl-L-methionine-dependent methyltransferases"/>
    <property type="match status" value="1"/>
</dbReference>
<dbReference type="PANTHER" id="PTHR43861">
    <property type="entry name" value="TRANS-ACONITATE 2-METHYLTRANSFERASE-RELATED"/>
    <property type="match status" value="1"/>
</dbReference>
<evidence type="ECO:0008006" key="3">
    <source>
        <dbReference type="Google" id="ProtNLM"/>
    </source>
</evidence>
<reference evidence="1 2" key="1">
    <citation type="journal article" date="2016" name="Nat. Commun.">
        <title>Thousands of microbial genomes shed light on interconnected biogeochemical processes in an aquifer system.</title>
        <authorList>
            <person name="Anantharaman K."/>
            <person name="Brown C.T."/>
            <person name="Hug L.A."/>
            <person name="Sharon I."/>
            <person name="Castelle C.J."/>
            <person name="Probst A.J."/>
            <person name="Thomas B.C."/>
            <person name="Singh A."/>
            <person name="Wilkins M.J."/>
            <person name="Karaoz U."/>
            <person name="Brodie E.L."/>
            <person name="Williams K.H."/>
            <person name="Hubbard S.S."/>
            <person name="Banfield J.F."/>
        </authorList>
    </citation>
    <scope>NUCLEOTIDE SEQUENCE [LARGE SCALE GENOMIC DNA]</scope>
</reference>
<dbReference type="AlphaFoldDB" id="A0A1F5YSI2"/>
<dbReference type="Pfam" id="PF13489">
    <property type="entry name" value="Methyltransf_23"/>
    <property type="match status" value="1"/>
</dbReference>
<proteinExistence type="predicted"/>
<name>A0A1F5YSI2_9BACT</name>
<evidence type="ECO:0000313" key="2">
    <source>
        <dbReference type="Proteomes" id="UP000176665"/>
    </source>
</evidence>
<dbReference type="CDD" id="cd02440">
    <property type="entry name" value="AdoMet_MTases"/>
    <property type="match status" value="1"/>
</dbReference>
<accession>A0A1F5YSI2</accession>
<evidence type="ECO:0000313" key="1">
    <source>
        <dbReference type="EMBL" id="OGG03160.1"/>
    </source>
</evidence>